<dbReference type="Proteomes" id="UP000274117">
    <property type="component" value="Unassembled WGS sequence"/>
</dbReference>
<evidence type="ECO:0000313" key="2">
    <source>
        <dbReference type="Proteomes" id="UP000274117"/>
    </source>
</evidence>
<name>A0A426TD69_STRSU</name>
<proteinExistence type="predicted"/>
<dbReference type="EMBL" id="RSDO01000011">
    <property type="protein sequence ID" value="RRR52271.1"/>
    <property type="molecule type" value="Genomic_DNA"/>
</dbReference>
<gene>
    <name evidence="1" type="ORF">EI998_07175</name>
</gene>
<dbReference type="AlphaFoldDB" id="A0A426TD69"/>
<protein>
    <submittedName>
        <fullName evidence="1">Uncharacterized protein</fullName>
    </submittedName>
</protein>
<sequence length="69" mass="7591">MDVSLGSLAVVRVNISAQWLIGGFVRVLRSEPALTNDMNCVRSISNLQRFPEPWSCAGEGVKRSGNRPF</sequence>
<accession>A0A426TD69</accession>
<reference evidence="1 2" key="2">
    <citation type="submission" date="2018-12" db="EMBL/GenBank/DDBJ databases">
        <title>Whole-genome sequences of fifteen clinical Streptococcus suis strains isolated from pigs between 2006 and 2018.</title>
        <authorList>
            <person name="Stevens M.J.A."/>
            <person name="Cernela N."/>
            <person name="Spoerry Serrano N."/>
            <person name="Schmitt S."/>
            <person name="Schrenzel J."/>
            <person name="Stephan R."/>
        </authorList>
    </citation>
    <scope>NUCLEOTIDE SEQUENCE [LARGE SCALE GENOMIC DNA]</scope>
    <source>
        <strain evidence="1 2">PP422</strain>
    </source>
</reference>
<organism evidence="1 2">
    <name type="scientific">Streptococcus suis</name>
    <dbReference type="NCBI Taxonomy" id="1307"/>
    <lineage>
        <taxon>Bacteria</taxon>
        <taxon>Bacillati</taxon>
        <taxon>Bacillota</taxon>
        <taxon>Bacilli</taxon>
        <taxon>Lactobacillales</taxon>
        <taxon>Streptococcaceae</taxon>
        <taxon>Streptococcus</taxon>
    </lineage>
</organism>
<comment type="caution">
    <text evidence="1">The sequence shown here is derived from an EMBL/GenBank/DDBJ whole genome shotgun (WGS) entry which is preliminary data.</text>
</comment>
<reference evidence="1 2" key="1">
    <citation type="submission" date="2018-11" db="EMBL/GenBank/DDBJ databases">
        <authorList>
            <person name="Stevens M.J."/>
            <person name="Cernela N."/>
            <person name="Spoerry Serrano N."/>
            <person name="Schmitt S."/>
            <person name="Schrenzel J."/>
            <person name="Stephan R."/>
        </authorList>
    </citation>
    <scope>NUCLEOTIDE SEQUENCE [LARGE SCALE GENOMIC DNA]</scope>
    <source>
        <strain evidence="1 2">PP422</strain>
    </source>
</reference>
<evidence type="ECO:0000313" key="1">
    <source>
        <dbReference type="EMBL" id="RRR52271.1"/>
    </source>
</evidence>